<evidence type="ECO:0000313" key="1">
    <source>
        <dbReference type="EMBL" id="KIL38530.1"/>
    </source>
</evidence>
<evidence type="ECO:0000313" key="2">
    <source>
        <dbReference type="Proteomes" id="UP000031967"/>
    </source>
</evidence>
<comment type="caution">
    <text evidence="1">The sequence shown here is derived from an EMBL/GenBank/DDBJ whole genome shotgun (WGS) entry which is preliminary data.</text>
</comment>
<reference evidence="1 2" key="1">
    <citation type="submission" date="2014-12" db="EMBL/GenBank/DDBJ databases">
        <title>Draft genome sequence of Paenibacillus kamchatkensis strain B-2647.</title>
        <authorList>
            <person name="Karlyshev A.V."/>
            <person name="Kudryashova E.B."/>
        </authorList>
    </citation>
    <scope>NUCLEOTIDE SEQUENCE [LARGE SCALE GENOMIC DNA]</scope>
    <source>
        <strain evidence="1 2">VKM B-2647</strain>
    </source>
</reference>
<sequence>MKSLTLKNRNRAYWKGKILKPIGFGRHRDSFQRFRLRVGNFAKGTFKSDGSETFSPIIPVYEKTGDSPNRKFGETAHILSLMLNSRKLIWRPKLTPIDDGRTPVY</sequence>
<accession>A0ABR5AD68</accession>
<keyword evidence="2" id="KW-1185">Reference proteome</keyword>
<protein>
    <submittedName>
        <fullName evidence="1">Uncharacterized protein</fullName>
    </submittedName>
</protein>
<name>A0ABR5AD68_9BACL</name>
<gene>
    <name evidence="1" type="ORF">SD70_25735</name>
</gene>
<proteinExistence type="predicted"/>
<dbReference type="Proteomes" id="UP000031967">
    <property type="component" value="Unassembled WGS sequence"/>
</dbReference>
<dbReference type="EMBL" id="JXAK01000058">
    <property type="protein sequence ID" value="KIL38530.1"/>
    <property type="molecule type" value="Genomic_DNA"/>
</dbReference>
<organism evidence="1 2">
    <name type="scientific">Gordoniibacillus kamchatkensis</name>
    <dbReference type="NCBI Taxonomy" id="1590651"/>
    <lineage>
        <taxon>Bacteria</taxon>
        <taxon>Bacillati</taxon>
        <taxon>Bacillota</taxon>
        <taxon>Bacilli</taxon>
        <taxon>Bacillales</taxon>
        <taxon>Paenibacillaceae</taxon>
        <taxon>Gordoniibacillus</taxon>
    </lineage>
</organism>